<name>A0AAV4SI41_CAEEX</name>
<organism evidence="4 5">
    <name type="scientific">Caerostris extrusa</name>
    <name type="common">Bark spider</name>
    <name type="synonym">Caerostris bankana</name>
    <dbReference type="NCBI Taxonomy" id="172846"/>
    <lineage>
        <taxon>Eukaryota</taxon>
        <taxon>Metazoa</taxon>
        <taxon>Ecdysozoa</taxon>
        <taxon>Arthropoda</taxon>
        <taxon>Chelicerata</taxon>
        <taxon>Arachnida</taxon>
        <taxon>Araneae</taxon>
        <taxon>Araneomorphae</taxon>
        <taxon>Entelegynae</taxon>
        <taxon>Araneoidea</taxon>
        <taxon>Araneidae</taxon>
        <taxon>Caerostris</taxon>
    </lineage>
</organism>
<evidence type="ECO:0000259" key="3">
    <source>
        <dbReference type="Pfam" id="PF13359"/>
    </source>
</evidence>
<protein>
    <submittedName>
        <fullName evidence="4">DDE Tnp4 domain-containing protein</fullName>
    </submittedName>
</protein>
<feature type="domain" description="DDE Tnp4" evidence="3">
    <location>
        <begin position="94"/>
        <end position="154"/>
    </location>
</feature>
<sequence>MCNSHYWAFQILGQWRFMVNLLYTIRIGRSTEVGSSERLVRFSGINYIPLFWQGQAKEGHDSDGSSIGQVIEYNKISIPSGAALPSTKKVMPFVFVGDEAFPLKKLPFPGNTLPKERRIFNYRLSRAGRCVENAFSIMATRSRIFRKPITTSVETC</sequence>
<reference evidence="4 5" key="1">
    <citation type="submission" date="2021-06" db="EMBL/GenBank/DDBJ databases">
        <title>Caerostris extrusa draft genome.</title>
        <authorList>
            <person name="Kono N."/>
            <person name="Arakawa K."/>
        </authorList>
    </citation>
    <scope>NUCLEOTIDE SEQUENCE [LARGE SCALE GENOMIC DNA]</scope>
</reference>
<evidence type="ECO:0000256" key="1">
    <source>
        <dbReference type="ARBA" id="ARBA00001968"/>
    </source>
</evidence>
<dbReference type="Proteomes" id="UP001054945">
    <property type="component" value="Unassembled WGS sequence"/>
</dbReference>
<gene>
    <name evidence="4" type="primary">X975_22376</name>
    <name evidence="4" type="ORF">CEXT_435361</name>
</gene>
<comment type="cofactor">
    <cofactor evidence="1">
        <name>a divalent metal cation</name>
        <dbReference type="ChEBI" id="CHEBI:60240"/>
    </cofactor>
</comment>
<keyword evidence="2" id="KW-0479">Metal-binding</keyword>
<accession>A0AAV4SI41</accession>
<dbReference type="Pfam" id="PF13359">
    <property type="entry name" value="DDE_Tnp_4"/>
    <property type="match status" value="1"/>
</dbReference>
<dbReference type="AlphaFoldDB" id="A0AAV4SI41"/>
<dbReference type="EMBL" id="BPLR01009722">
    <property type="protein sequence ID" value="GIY34103.1"/>
    <property type="molecule type" value="Genomic_DNA"/>
</dbReference>
<dbReference type="GO" id="GO:0046872">
    <property type="term" value="F:metal ion binding"/>
    <property type="evidence" value="ECO:0007669"/>
    <property type="project" value="UniProtKB-KW"/>
</dbReference>
<keyword evidence="5" id="KW-1185">Reference proteome</keyword>
<comment type="caution">
    <text evidence="4">The sequence shown here is derived from an EMBL/GenBank/DDBJ whole genome shotgun (WGS) entry which is preliminary data.</text>
</comment>
<evidence type="ECO:0000256" key="2">
    <source>
        <dbReference type="ARBA" id="ARBA00022723"/>
    </source>
</evidence>
<evidence type="ECO:0000313" key="4">
    <source>
        <dbReference type="EMBL" id="GIY34103.1"/>
    </source>
</evidence>
<proteinExistence type="predicted"/>
<evidence type="ECO:0000313" key="5">
    <source>
        <dbReference type="Proteomes" id="UP001054945"/>
    </source>
</evidence>
<dbReference type="InterPro" id="IPR027806">
    <property type="entry name" value="HARBI1_dom"/>
</dbReference>